<dbReference type="GO" id="GO:0005829">
    <property type="term" value="C:cytosol"/>
    <property type="evidence" value="ECO:0007669"/>
    <property type="project" value="TreeGrafter"/>
</dbReference>
<evidence type="ECO:0000313" key="3">
    <source>
        <dbReference type="EMBL" id="MBB4931933.1"/>
    </source>
</evidence>
<feature type="domain" description="NADP-dependent oxidoreductase" evidence="2">
    <location>
        <begin position="2"/>
        <end position="156"/>
    </location>
</feature>
<sequence length="168" mass="18652">MFRRYLEAGGNFINTADVYAAGNSEELLGTLIRETDSRDRLVVATKFSMATQPGNPNGGGNGRKHLLAALDGSLRRLQTDYVDLYLLHAWDTMTPMEEVLSTFDTVVRAGKARAVGLSNVPAWYAAKAQMLAQARGWEPVTALELEYSLITRQIEPSTFRPRWMAAWG</sequence>
<dbReference type="SUPFAM" id="SSF51430">
    <property type="entry name" value="NAD(P)-linked oxidoreductase"/>
    <property type="match status" value="1"/>
</dbReference>
<proteinExistence type="predicted"/>
<comment type="caution">
    <text evidence="3">The sequence shown here is derived from an EMBL/GenBank/DDBJ whole genome shotgun (WGS) entry which is preliminary data.</text>
</comment>
<protein>
    <submittedName>
        <fullName evidence="3">Aryl-alcohol dehydrogenase-like predicted oxidoreductase</fullName>
    </submittedName>
</protein>
<dbReference type="PANTHER" id="PTHR43364">
    <property type="entry name" value="NADH-SPECIFIC METHYLGLYOXAL REDUCTASE-RELATED"/>
    <property type="match status" value="1"/>
</dbReference>
<dbReference type="Gene3D" id="3.20.20.100">
    <property type="entry name" value="NADP-dependent oxidoreductase domain"/>
    <property type="match status" value="1"/>
</dbReference>
<dbReference type="EMBL" id="JACHJT010000001">
    <property type="protein sequence ID" value="MBB4931933.1"/>
    <property type="molecule type" value="Genomic_DNA"/>
</dbReference>
<evidence type="ECO:0000313" key="4">
    <source>
        <dbReference type="Proteomes" id="UP000523007"/>
    </source>
</evidence>
<gene>
    <name evidence="3" type="ORF">F4561_002753</name>
</gene>
<dbReference type="Proteomes" id="UP000523007">
    <property type="component" value="Unassembled WGS sequence"/>
</dbReference>
<dbReference type="InterPro" id="IPR036812">
    <property type="entry name" value="NAD(P)_OxRdtase_dom_sf"/>
</dbReference>
<dbReference type="GO" id="GO:0016491">
    <property type="term" value="F:oxidoreductase activity"/>
    <property type="evidence" value="ECO:0007669"/>
    <property type="project" value="UniProtKB-KW"/>
</dbReference>
<organism evidence="3 4">
    <name type="scientific">Lipingzhangella halophila</name>
    <dbReference type="NCBI Taxonomy" id="1783352"/>
    <lineage>
        <taxon>Bacteria</taxon>
        <taxon>Bacillati</taxon>
        <taxon>Actinomycetota</taxon>
        <taxon>Actinomycetes</taxon>
        <taxon>Streptosporangiales</taxon>
        <taxon>Nocardiopsidaceae</taxon>
        <taxon>Lipingzhangella</taxon>
    </lineage>
</organism>
<keyword evidence="4" id="KW-1185">Reference proteome</keyword>
<dbReference type="InterPro" id="IPR023210">
    <property type="entry name" value="NADP_OxRdtase_dom"/>
</dbReference>
<evidence type="ECO:0000259" key="2">
    <source>
        <dbReference type="Pfam" id="PF00248"/>
    </source>
</evidence>
<evidence type="ECO:0000256" key="1">
    <source>
        <dbReference type="ARBA" id="ARBA00023002"/>
    </source>
</evidence>
<dbReference type="InterPro" id="IPR050523">
    <property type="entry name" value="AKR_Detox_Biosynth"/>
</dbReference>
<dbReference type="InterPro" id="IPR020471">
    <property type="entry name" value="AKR"/>
</dbReference>
<name>A0A7W7W2Y6_9ACTN</name>
<dbReference type="AlphaFoldDB" id="A0A7W7W2Y6"/>
<dbReference type="PANTHER" id="PTHR43364:SF4">
    <property type="entry name" value="NAD(P)-LINKED OXIDOREDUCTASE SUPERFAMILY PROTEIN"/>
    <property type="match status" value="1"/>
</dbReference>
<reference evidence="3 4" key="1">
    <citation type="submission" date="2020-08" db="EMBL/GenBank/DDBJ databases">
        <title>Sequencing the genomes of 1000 actinobacteria strains.</title>
        <authorList>
            <person name="Klenk H.-P."/>
        </authorList>
    </citation>
    <scope>NUCLEOTIDE SEQUENCE [LARGE SCALE GENOMIC DNA]</scope>
    <source>
        <strain evidence="3 4">DSM 102030</strain>
    </source>
</reference>
<keyword evidence="1" id="KW-0560">Oxidoreductase</keyword>
<accession>A0A7W7W2Y6</accession>
<dbReference type="Pfam" id="PF00248">
    <property type="entry name" value="Aldo_ket_red"/>
    <property type="match status" value="1"/>
</dbReference>
<dbReference type="PRINTS" id="PR00069">
    <property type="entry name" value="ALDKETRDTASE"/>
</dbReference>